<proteinExistence type="predicted"/>
<protein>
    <submittedName>
        <fullName evidence="1">DUF1810 domain-containing protein</fullName>
    </submittedName>
</protein>
<gene>
    <name evidence="1" type="ORF">C1704_04115</name>
</gene>
<dbReference type="Pfam" id="PF08837">
    <property type="entry name" value="DUF1810"/>
    <property type="match status" value="1"/>
</dbReference>
<dbReference type="AlphaFoldDB" id="A0A2S5SXU9"/>
<accession>A0A2S5SXU9</accession>
<dbReference type="OrthoDB" id="9801870at2"/>
<dbReference type="InterPro" id="IPR014937">
    <property type="entry name" value="DUF1810"/>
</dbReference>
<dbReference type="PIRSF" id="PIRSF008546">
    <property type="entry name" value="UCP008546"/>
    <property type="match status" value="1"/>
</dbReference>
<evidence type="ECO:0000313" key="1">
    <source>
        <dbReference type="EMBL" id="PPE67580.1"/>
    </source>
</evidence>
<name>A0A2S5SXU9_9BURK</name>
<dbReference type="RefSeq" id="WP_104301680.1">
    <property type="nucleotide sequence ID" value="NZ_PSNX01000003.1"/>
</dbReference>
<organism evidence="1 2">
    <name type="scientific">Caldimonas caldifontis</name>
    <dbReference type="NCBI Taxonomy" id="1452508"/>
    <lineage>
        <taxon>Bacteria</taxon>
        <taxon>Pseudomonadati</taxon>
        <taxon>Pseudomonadota</taxon>
        <taxon>Betaproteobacteria</taxon>
        <taxon>Burkholderiales</taxon>
        <taxon>Sphaerotilaceae</taxon>
        <taxon>Caldimonas</taxon>
    </lineage>
</organism>
<sequence length="142" mass="16175">MLSDRHDLQRFIDAQDPVFHTALAELRAGAKRTHWMWFVFPQLRVLGRSATARHYGLADLDEARAYLAHPVLGARLRECVDAVMSVRGRTLHEVFGSPDDLKFCSCMTLFEAVDGEGSVFSQALDRWCQGRRCEATLRQLRP</sequence>
<reference evidence="1 2" key="1">
    <citation type="submission" date="2018-02" db="EMBL/GenBank/DDBJ databases">
        <title>Reclassifiation of [Polyangium] brachysporum DSM 7029 as Guopingzhaonella breviflexa gen. nov., sp. nov., a member of the family Comamonadaceae.</title>
        <authorList>
            <person name="Tang B."/>
        </authorList>
    </citation>
    <scope>NUCLEOTIDE SEQUENCE [LARGE SCALE GENOMIC DNA]</scope>
    <source>
        <strain evidence="1 2">BCRC 80649</strain>
    </source>
</reference>
<dbReference type="SUPFAM" id="SSF140736">
    <property type="entry name" value="Rv1873-like"/>
    <property type="match status" value="1"/>
</dbReference>
<comment type="caution">
    <text evidence="1">The sequence shown here is derived from an EMBL/GenBank/DDBJ whole genome shotgun (WGS) entry which is preliminary data.</text>
</comment>
<dbReference type="EMBL" id="PSNX01000003">
    <property type="protein sequence ID" value="PPE67580.1"/>
    <property type="molecule type" value="Genomic_DNA"/>
</dbReference>
<evidence type="ECO:0000313" key="2">
    <source>
        <dbReference type="Proteomes" id="UP000238605"/>
    </source>
</evidence>
<dbReference type="Proteomes" id="UP000238605">
    <property type="component" value="Unassembled WGS sequence"/>
</dbReference>
<dbReference type="InterPro" id="IPR036287">
    <property type="entry name" value="Rv1873-like_sf"/>
</dbReference>
<keyword evidence="2" id="KW-1185">Reference proteome</keyword>
<dbReference type="Gene3D" id="1.25.40.380">
    <property type="entry name" value="Protein of unknown function DUF1810"/>
    <property type="match status" value="1"/>
</dbReference>